<reference evidence="1" key="1">
    <citation type="journal article" date="2014" name="Front. Microbiol.">
        <title>High frequency of phylogenetically diverse reductive dehalogenase-homologous genes in deep subseafloor sedimentary metagenomes.</title>
        <authorList>
            <person name="Kawai M."/>
            <person name="Futagami T."/>
            <person name="Toyoda A."/>
            <person name="Takaki Y."/>
            <person name="Nishi S."/>
            <person name="Hori S."/>
            <person name="Arai W."/>
            <person name="Tsubouchi T."/>
            <person name="Morono Y."/>
            <person name="Uchiyama I."/>
            <person name="Ito T."/>
            <person name="Fujiyama A."/>
            <person name="Inagaki F."/>
            <person name="Takami H."/>
        </authorList>
    </citation>
    <scope>NUCLEOTIDE SEQUENCE</scope>
    <source>
        <strain evidence="1">Expedition CK06-06</strain>
    </source>
</reference>
<accession>X1IBL2</accession>
<dbReference type="EMBL" id="BARU01033369">
    <property type="protein sequence ID" value="GAH66670.1"/>
    <property type="molecule type" value="Genomic_DNA"/>
</dbReference>
<name>X1IBL2_9ZZZZ</name>
<comment type="caution">
    <text evidence="1">The sequence shown here is derived from an EMBL/GenBank/DDBJ whole genome shotgun (WGS) entry which is preliminary data.</text>
</comment>
<dbReference type="AlphaFoldDB" id="X1IBL2"/>
<feature type="non-terminal residue" evidence="1">
    <location>
        <position position="94"/>
    </location>
</feature>
<protein>
    <submittedName>
        <fullName evidence="1">Uncharacterized protein</fullName>
    </submittedName>
</protein>
<organism evidence="1">
    <name type="scientific">marine sediment metagenome</name>
    <dbReference type="NCBI Taxonomy" id="412755"/>
    <lineage>
        <taxon>unclassified sequences</taxon>
        <taxon>metagenomes</taxon>
        <taxon>ecological metagenomes</taxon>
    </lineage>
</organism>
<proteinExistence type="predicted"/>
<evidence type="ECO:0000313" key="1">
    <source>
        <dbReference type="EMBL" id="GAH66670.1"/>
    </source>
</evidence>
<sequence length="94" mass="10624">MLVVDDRGGLIGEWFQTCGAEYVKNFLVRWEPFGAVTQVNAINSIGFPFSRQLTQLGFKGTVDRLILRIAIVTDDKTVTSEDSDFWDPSQPKRN</sequence>
<gene>
    <name evidence="1" type="ORF">S03H2_52531</name>
</gene>